<accession>A0A0F7HKT0</accession>
<evidence type="ECO:0000313" key="4">
    <source>
        <dbReference type="Proteomes" id="UP000034029"/>
    </source>
</evidence>
<evidence type="ECO:0000313" key="2">
    <source>
        <dbReference type="EMBL" id="AKG74552.1"/>
    </source>
</evidence>
<dbReference type="EMBL" id="CP011366">
    <property type="protein sequence ID" value="AKG74552.1"/>
    <property type="molecule type" value="Genomic_DNA"/>
</dbReference>
<dbReference type="KEGG" id="shv:AAT16_10340"/>
<dbReference type="OrthoDB" id="9801725at2"/>
<dbReference type="PIRSF" id="PIRSF004681">
    <property type="entry name" value="UCP004681"/>
    <property type="match status" value="1"/>
</dbReference>
<sequence>MLFKYEVETDKRETFINIDSLIRQTLDECKLKAGIITVFTPHTTAGITINENADPDVVKDLVYGMNITFDNKEEYQHAEGNSDSHMKSSLVGESETLIVENGKVIYGTWQSMYFAEFDGPRTRTVYIKVIKG</sequence>
<dbReference type="InterPro" id="IPR001602">
    <property type="entry name" value="UPF0047_YjbQ-like"/>
</dbReference>
<dbReference type="RefSeq" id="WP_046790734.1">
    <property type="nucleotide sequence ID" value="NZ_CP011366.1"/>
</dbReference>
<dbReference type="InterPro" id="IPR035917">
    <property type="entry name" value="YjbQ-like_sf"/>
</dbReference>
<dbReference type="EMBL" id="FOTB01000005">
    <property type="protein sequence ID" value="SFK89878.1"/>
    <property type="molecule type" value="Genomic_DNA"/>
</dbReference>
<comment type="similarity">
    <text evidence="1">Belongs to the UPF0047 family.</text>
</comment>
<name>A0A0F7HKT0_9STAP</name>
<dbReference type="PANTHER" id="PTHR30615:SF8">
    <property type="entry name" value="UPF0047 PROTEIN C4A8.02C"/>
    <property type="match status" value="1"/>
</dbReference>
<evidence type="ECO:0000256" key="1">
    <source>
        <dbReference type="ARBA" id="ARBA00005534"/>
    </source>
</evidence>
<dbReference type="NCBIfam" id="TIGR00149">
    <property type="entry name" value="TIGR00149_YjbQ"/>
    <property type="match status" value="1"/>
</dbReference>
<dbReference type="AlphaFoldDB" id="A0A0F7HKT0"/>
<gene>
    <name evidence="2" type="ORF">AAT16_10340</name>
    <name evidence="3" type="ORF">SAMN05216235_2389</name>
</gene>
<proteinExistence type="inferred from homology"/>
<dbReference type="Gene3D" id="2.60.120.460">
    <property type="entry name" value="YjbQ-like"/>
    <property type="match status" value="1"/>
</dbReference>
<evidence type="ECO:0000313" key="5">
    <source>
        <dbReference type="Proteomes" id="UP000183090"/>
    </source>
</evidence>
<dbReference type="SUPFAM" id="SSF111038">
    <property type="entry name" value="YjbQ-like"/>
    <property type="match status" value="1"/>
</dbReference>
<reference evidence="3 5" key="3">
    <citation type="submission" date="2016-10" db="EMBL/GenBank/DDBJ databases">
        <authorList>
            <person name="Varghese N."/>
            <person name="Submissions S."/>
        </authorList>
    </citation>
    <scope>NUCLEOTIDE SEQUENCE [LARGE SCALE GENOMIC DNA]</scope>
    <source>
        <strain evidence="3 5">CGMCC 1.6501</strain>
    </source>
</reference>
<dbReference type="Proteomes" id="UP000034029">
    <property type="component" value="Chromosome"/>
</dbReference>
<reference evidence="4" key="2">
    <citation type="submission" date="2015-04" db="EMBL/GenBank/DDBJ databases">
        <title>Complete genome sequence of Salinicoccus halodurans strain H3B36, isolated from the Qaidam basin of China.</title>
        <authorList>
            <person name="Ma Y."/>
            <person name="Jiang K."/>
            <person name="Xue Y."/>
        </authorList>
    </citation>
    <scope>NUCLEOTIDE SEQUENCE [LARGE SCALE GENOMIC DNA]</scope>
    <source>
        <strain evidence="4">H3B36</strain>
    </source>
</reference>
<protein>
    <submittedName>
        <fullName evidence="3">Secondary thiamine-phosphate synthase enzyme</fullName>
    </submittedName>
</protein>
<dbReference type="Pfam" id="PF01894">
    <property type="entry name" value="YjbQ"/>
    <property type="match status" value="1"/>
</dbReference>
<keyword evidence="4" id="KW-1185">Reference proteome</keyword>
<evidence type="ECO:0000313" key="3">
    <source>
        <dbReference type="EMBL" id="SFK89878.1"/>
    </source>
</evidence>
<reference evidence="2 4" key="1">
    <citation type="journal article" date="2015" name="Int. J. Syst. Evol. Microbiol.">
        <title>Complete genome sequence of Salinicoccus halodurans H3B36, isolated from the Qaidam Basin in China.</title>
        <authorList>
            <person name="Jiang K."/>
            <person name="Xue Y."/>
            <person name="Ma Y."/>
        </authorList>
    </citation>
    <scope>NUCLEOTIDE SEQUENCE [LARGE SCALE GENOMIC DNA]</scope>
    <source>
        <strain evidence="2 4">H3B36</strain>
    </source>
</reference>
<dbReference type="Proteomes" id="UP000183090">
    <property type="component" value="Unassembled WGS sequence"/>
</dbReference>
<dbReference type="PANTHER" id="PTHR30615">
    <property type="entry name" value="UNCHARACTERIZED PROTEIN YJBQ-RELATED"/>
    <property type="match status" value="1"/>
</dbReference>
<organism evidence="3 5">
    <name type="scientific">Salinicoccus halodurans</name>
    <dbReference type="NCBI Taxonomy" id="407035"/>
    <lineage>
        <taxon>Bacteria</taxon>
        <taxon>Bacillati</taxon>
        <taxon>Bacillota</taxon>
        <taxon>Bacilli</taxon>
        <taxon>Bacillales</taxon>
        <taxon>Staphylococcaceae</taxon>
        <taxon>Salinicoccus</taxon>
    </lineage>
</organism>